<keyword evidence="4" id="KW-1185">Reference proteome</keyword>
<protein>
    <submittedName>
        <fullName evidence="3">Nitrilase family, member 2</fullName>
    </submittedName>
</protein>
<proteinExistence type="predicted"/>
<name>A0A9N8HP20_9STRA</name>
<accession>A0A9N8HP20</accession>
<evidence type="ECO:0000259" key="2">
    <source>
        <dbReference type="Pfam" id="PF20710"/>
    </source>
</evidence>
<organism evidence="3 4">
    <name type="scientific">Seminavis robusta</name>
    <dbReference type="NCBI Taxonomy" id="568900"/>
    <lineage>
        <taxon>Eukaryota</taxon>
        <taxon>Sar</taxon>
        <taxon>Stramenopiles</taxon>
        <taxon>Ochrophyta</taxon>
        <taxon>Bacillariophyta</taxon>
        <taxon>Bacillariophyceae</taxon>
        <taxon>Bacillariophycidae</taxon>
        <taxon>Naviculales</taxon>
        <taxon>Naviculaceae</taxon>
        <taxon>Seminavis</taxon>
    </lineage>
</organism>
<sequence length="284" mass="31463">MSAPMPNGLKHHLPEDFVPSDFDFVIGRGKQVKQHSGNQRLYNEIRAVADDYTSGDKARKSFLLSQLVSQVYENSPDAGFVKKDPATGRWYAVEDALARTSAAQAVRDCLHNHYKSSRQFKQQRRRQAKHSNSPVSPDQVIMNMNMLPPSMARSVTPDEAFYAHQGASKPLVTFPLSSSSCKNDLFSILASAFANKTCEQEDPFEPVPIQEPALLTTDTSMRSSHARDNGRSKMQSILHSIDMALEMPVSNLEDLPAQVPGFPAITPSLEPQVDGLFADSLFQI</sequence>
<dbReference type="InterPro" id="IPR049227">
    <property type="entry name" value="DUF6824"/>
</dbReference>
<gene>
    <name evidence="3" type="ORF">SEMRO_1279_G258830.1</name>
</gene>
<evidence type="ECO:0000313" key="4">
    <source>
        <dbReference type="Proteomes" id="UP001153069"/>
    </source>
</evidence>
<evidence type="ECO:0000256" key="1">
    <source>
        <dbReference type="SAM" id="MobiDB-lite"/>
    </source>
</evidence>
<dbReference type="Proteomes" id="UP001153069">
    <property type="component" value="Unassembled WGS sequence"/>
</dbReference>
<feature type="compositionally biased region" description="Basic residues" evidence="1">
    <location>
        <begin position="118"/>
        <end position="129"/>
    </location>
</feature>
<dbReference type="OrthoDB" id="47030at2759"/>
<evidence type="ECO:0000313" key="3">
    <source>
        <dbReference type="EMBL" id="CAB9522218.1"/>
    </source>
</evidence>
<dbReference type="AlphaFoldDB" id="A0A9N8HP20"/>
<comment type="caution">
    <text evidence="3">The sequence shown here is derived from an EMBL/GenBank/DDBJ whole genome shotgun (WGS) entry which is preliminary data.</text>
</comment>
<feature type="domain" description="DUF6824" evidence="2">
    <location>
        <begin position="23"/>
        <end position="108"/>
    </location>
</feature>
<reference evidence="3" key="1">
    <citation type="submission" date="2020-06" db="EMBL/GenBank/DDBJ databases">
        <authorList>
            <consortium name="Plant Systems Biology data submission"/>
        </authorList>
    </citation>
    <scope>NUCLEOTIDE SEQUENCE</scope>
    <source>
        <strain evidence="3">D6</strain>
    </source>
</reference>
<feature type="region of interest" description="Disordered" evidence="1">
    <location>
        <begin position="118"/>
        <end position="141"/>
    </location>
</feature>
<dbReference type="Pfam" id="PF20710">
    <property type="entry name" value="DUF6824"/>
    <property type="match status" value="1"/>
</dbReference>
<dbReference type="EMBL" id="CAICTM010001277">
    <property type="protein sequence ID" value="CAB9522218.1"/>
    <property type="molecule type" value="Genomic_DNA"/>
</dbReference>